<keyword evidence="4 14" id="KW-0963">Cytoplasm</keyword>
<evidence type="ECO:0000256" key="3">
    <source>
        <dbReference type="ARBA" id="ARBA00012211"/>
    </source>
</evidence>
<keyword evidence="10 14" id="KW-0573">Peptidoglycan synthesis</keyword>
<dbReference type="SUPFAM" id="SSF53244">
    <property type="entry name" value="MurD-like peptide ligases, peptide-binding domain"/>
    <property type="match status" value="1"/>
</dbReference>
<comment type="subcellular location">
    <subcellularLocation>
        <location evidence="1 14">Cytoplasm</location>
    </subcellularLocation>
</comment>
<feature type="binding site" evidence="14">
    <location>
        <begin position="120"/>
        <end position="126"/>
    </location>
    <ligand>
        <name>ATP</name>
        <dbReference type="ChEBI" id="CHEBI:30616"/>
    </ligand>
</feature>
<dbReference type="EMBL" id="JAUHJS010000001">
    <property type="protein sequence ID" value="MDN4164424.1"/>
    <property type="molecule type" value="Genomic_DNA"/>
</dbReference>
<evidence type="ECO:0000313" key="19">
    <source>
        <dbReference type="EMBL" id="MDN4164424.1"/>
    </source>
</evidence>
<evidence type="ECO:0000256" key="1">
    <source>
        <dbReference type="ARBA" id="ARBA00004496"/>
    </source>
</evidence>
<evidence type="ECO:0000313" key="20">
    <source>
        <dbReference type="Proteomes" id="UP001168552"/>
    </source>
</evidence>
<sequence length="464" mass="50929">MKIENVHIVYFLGVGGIGMSAIARWFHANGCEVYGYDKTPTALTSELIKEGIKIHFTDEVSAIPAQVKENKETCLVIYTPAIPKDHQEHAWLKAQGYTIMKRSQVLGLITEGSTSIAVAGTHGKTTTSSMVAHVLHHGGIDCAAFLGGIAVNFNSNLVLNQQALAGSLVVVEADEFDRSFLTLHPNIAIVTAADADHLDIYGDKDALTQSFKDFIARLSSKGQLIINQRIVSQLLPNPIPQETITYGIERGDAQAQNITIVNGCFVFDFAWKDIHIQDIALAVPGYHNVENATAAAVSALLSGMAPAQVKSAIGAFAGVKRRFEYIIRSPKIIFIDDYAHHPAEIEAFLKSVRALYPDKKITALFQPHLFTRTRDFAEGFSESLSLADEVLLLDIYPARELPIEGVNAQMLLPEITSSYKELVSKMTALHKMERMDLEVVVTIGAGDIDQLVQPIKNTLMKRYE</sequence>
<keyword evidence="15" id="KW-1133">Transmembrane helix</keyword>
<evidence type="ECO:0000259" key="18">
    <source>
        <dbReference type="Pfam" id="PF08245"/>
    </source>
</evidence>
<dbReference type="Proteomes" id="UP001168552">
    <property type="component" value="Unassembled WGS sequence"/>
</dbReference>
<keyword evidence="7 14" id="KW-0547">Nucleotide-binding</keyword>
<proteinExistence type="inferred from homology"/>
<protein>
    <recommendedName>
        <fullName evidence="3 14">UDP-N-acetylmuramate--L-alanine ligase</fullName>
        <ecNumber evidence="3 14">6.3.2.8</ecNumber>
    </recommendedName>
    <alternativeName>
        <fullName evidence="14">UDP-N-acetylmuramoyl-L-alanine synthetase</fullName>
    </alternativeName>
</protein>
<dbReference type="Gene3D" id="3.90.190.20">
    <property type="entry name" value="Mur ligase, C-terminal domain"/>
    <property type="match status" value="1"/>
</dbReference>
<dbReference type="Pfam" id="PF08245">
    <property type="entry name" value="Mur_ligase_M"/>
    <property type="match status" value="1"/>
</dbReference>
<dbReference type="PANTHER" id="PTHR43445">
    <property type="entry name" value="UDP-N-ACETYLMURAMATE--L-ALANINE LIGASE-RELATED"/>
    <property type="match status" value="1"/>
</dbReference>
<dbReference type="SUPFAM" id="SSF53623">
    <property type="entry name" value="MurD-like peptide ligases, catalytic domain"/>
    <property type="match status" value="1"/>
</dbReference>
<evidence type="ECO:0000256" key="11">
    <source>
        <dbReference type="ARBA" id="ARBA00023306"/>
    </source>
</evidence>
<feature type="transmembrane region" description="Helical" evidence="15">
    <location>
        <begin position="7"/>
        <end position="26"/>
    </location>
</feature>
<evidence type="ECO:0000259" key="17">
    <source>
        <dbReference type="Pfam" id="PF02875"/>
    </source>
</evidence>
<evidence type="ECO:0000256" key="14">
    <source>
        <dbReference type="HAMAP-Rule" id="MF_00046"/>
    </source>
</evidence>
<comment type="catalytic activity">
    <reaction evidence="13 14">
        <text>UDP-N-acetyl-alpha-D-muramate + L-alanine + ATP = UDP-N-acetyl-alpha-D-muramoyl-L-alanine + ADP + phosphate + H(+)</text>
        <dbReference type="Rhea" id="RHEA:23372"/>
        <dbReference type="ChEBI" id="CHEBI:15378"/>
        <dbReference type="ChEBI" id="CHEBI:30616"/>
        <dbReference type="ChEBI" id="CHEBI:43474"/>
        <dbReference type="ChEBI" id="CHEBI:57972"/>
        <dbReference type="ChEBI" id="CHEBI:70757"/>
        <dbReference type="ChEBI" id="CHEBI:83898"/>
        <dbReference type="ChEBI" id="CHEBI:456216"/>
        <dbReference type="EC" id="6.3.2.8"/>
    </reaction>
</comment>
<dbReference type="SUPFAM" id="SSF51984">
    <property type="entry name" value="MurCD N-terminal domain"/>
    <property type="match status" value="1"/>
</dbReference>
<dbReference type="EC" id="6.3.2.8" evidence="3 14"/>
<evidence type="ECO:0000256" key="5">
    <source>
        <dbReference type="ARBA" id="ARBA00022598"/>
    </source>
</evidence>
<feature type="domain" description="Mur ligase central" evidence="18">
    <location>
        <begin position="118"/>
        <end position="298"/>
    </location>
</feature>
<dbReference type="HAMAP" id="MF_00046">
    <property type="entry name" value="MurC"/>
    <property type="match status" value="1"/>
</dbReference>
<dbReference type="Pfam" id="PF02875">
    <property type="entry name" value="Mur_ligase_C"/>
    <property type="match status" value="1"/>
</dbReference>
<keyword evidence="20" id="KW-1185">Reference proteome</keyword>
<evidence type="ECO:0000256" key="2">
    <source>
        <dbReference type="ARBA" id="ARBA00004752"/>
    </source>
</evidence>
<keyword evidence="5 14" id="KW-0436">Ligase</keyword>
<evidence type="ECO:0000256" key="10">
    <source>
        <dbReference type="ARBA" id="ARBA00022984"/>
    </source>
</evidence>
<evidence type="ECO:0000256" key="12">
    <source>
        <dbReference type="ARBA" id="ARBA00023316"/>
    </source>
</evidence>
<dbReference type="InterPro" id="IPR036615">
    <property type="entry name" value="Mur_ligase_C_dom_sf"/>
</dbReference>
<dbReference type="InterPro" id="IPR013221">
    <property type="entry name" value="Mur_ligase_cen"/>
</dbReference>
<comment type="function">
    <text evidence="14">Cell wall formation.</text>
</comment>
<keyword evidence="12 14" id="KW-0961">Cell wall biogenesis/degradation</keyword>
<evidence type="ECO:0000256" key="15">
    <source>
        <dbReference type="SAM" id="Phobius"/>
    </source>
</evidence>
<dbReference type="Pfam" id="PF01225">
    <property type="entry name" value="Mur_ligase"/>
    <property type="match status" value="1"/>
</dbReference>
<comment type="similarity">
    <text evidence="14">Belongs to the MurCDEF family.</text>
</comment>
<reference evidence="19" key="1">
    <citation type="submission" date="2023-06" db="EMBL/GenBank/DDBJ databases">
        <title>Cytophagales bacterium Strain LB-30, isolated from soil.</title>
        <authorList>
            <person name="Liu B."/>
        </authorList>
    </citation>
    <scope>NUCLEOTIDE SEQUENCE</scope>
    <source>
        <strain evidence="19">LB-30</strain>
    </source>
</reference>
<evidence type="ECO:0000256" key="7">
    <source>
        <dbReference type="ARBA" id="ARBA00022741"/>
    </source>
</evidence>
<organism evidence="19 20">
    <name type="scientific">Shiella aurantiaca</name>
    <dbReference type="NCBI Taxonomy" id="3058365"/>
    <lineage>
        <taxon>Bacteria</taxon>
        <taxon>Pseudomonadati</taxon>
        <taxon>Bacteroidota</taxon>
        <taxon>Cytophagia</taxon>
        <taxon>Cytophagales</taxon>
        <taxon>Shiellaceae</taxon>
        <taxon>Shiella</taxon>
    </lineage>
</organism>
<evidence type="ECO:0000256" key="9">
    <source>
        <dbReference type="ARBA" id="ARBA00022960"/>
    </source>
</evidence>
<dbReference type="InterPro" id="IPR000713">
    <property type="entry name" value="Mur_ligase_N"/>
</dbReference>
<evidence type="ECO:0000256" key="13">
    <source>
        <dbReference type="ARBA" id="ARBA00047833"/>
    </source>
</evidence>
<dbReference type="InterPro" id="IPR005758">
    <property type="entry name" value="UDP-N-AcMur_Ala_ligase_MurC"/>
</dbReference>
<feature type="domain" description="Mur ligase C-terminal" evidence="17">
    <location>
        <begin position="321"/>
        <end position="430"/>
    </location>
</feature>
<keyword evidence="15" id="KW-0472">Membrane</keyword>
<keyword evidence="11 14" id="KW-0131">Cell cycle</keyword>
<name>A0ABT8F2H9_9BACT</name>
<dbReference type="PANTHER" id="PTHR43445:SF3">
    <property type="entry name" value="UDP-N-ACETYLMURAMATE--L-ALANINE LIGASE"/>
    <property type="match status" value="1"/>
</dbReference>
<dbReference type="GO" id="GO:0008763">
    <property type="term" value="F:UDP-N-acetylmuramate-L-alanine ligase activity"/>
    <property type="evidence" value="ECO:0007669"/>
    <property type="project" value="UniProtKB-EC"/>
</dbReference>
<keyword evidence="15" id="KW-0812">Transmembrane</keyword>
<evidence type="ECO:0000256" key="6">
    <source>
        <dbReference type="ARBA" id="ARBA00022618"/>
    </source>
</evidence>
<dbReference type="Gene3D" id="3.40.50.720">
    <property type="entry name" value="NAD(P)-binding Rossmann-like Domain"/>
    <property type="match status" value="1"/>
</dbReference>
<keyword evidence="6 14" id="KW-0132">Cell division</keyword>
<gene>
    <name evidence="14 19" type="primary">murC</name>
    <name evidence="19" type="ORF">QWY31_02870</name>
</gene>
<dbReference type="InterPro" id="IPR036565">
    <property type="entry name" value="Mur-like_cat_sf"/>
</dbReference>
<evidence type="ECO:0000256" key="8">
    <source>
        <dbReference type="ARBA" id="ARBA00022840"/>
    </source>
</evidence>
<comment type="caution">
    <text evidence="19">The sequence shown here is derived from an EMBL/GenBank/DDBJ whole genome shotgun (WGS) entry which is preliminary data.</text>
</comment>
<dbReference type="InterPro" id="IPR050061">
    <property type="entry name" value="MurCDEF_pg_biosynth"/>
</dbReference>
<evidence type="ECO:0000256" key="4">
    <source>
        <dbReference type="ARBA" id="ARBA00022490"/>
    </source>
</evidence>
<dbReference type="InterPro" id="IPR004101">
    <property type="entry name" value="Mur_ligase_C"/>
</dbReference>
<feature type="domain" description="Mur ligase N-terminal catalytic" evidence="16">
    <location>
        <begin position="9"/>
        <end position="111"/>
    </location>
</feature>
<dbReference type="RefSeq" id="WP_320002949.1">
    <property type="nucleotide sequence ID" value="NZ_JAUHJS010000001.1"/>
</dbReference>
<evidence type="ECO:0000259" key="16">
    <source>
        <dbReference type="Pfam" id="PF01225"/>
    </source>
</evidence>
<keyword evidence="9 14" id="KW-0133">Cell shape</keyword>
<dbReference type="NCBIfam" id="TIGR01082">
    <property type="entry name" value="murC"/>
    <property type="match status" value="1"/>
</dbReference>
<comment type="pathway">
    <text evidence="2 14">Cell wall biogenesis; peptidoglycan biosynthesis.</text>
</comment>
<accession>A0ABT8F2H9</accession>
<dbReference type="Gene3D" id="3.40.1190.10">
    <property type="entry name" value="Mur-like, catalytic domain"/>
    <property type="match status" value="1"/>
</dbReference>
<keyword evidence="8 14" id="KW-0067">ATP-binding</keyword>